<feature type="compositionally biased region" description="Polar residues" evidence="1">
    <location>
        <begin position="242"/>
        <end position="253"/>
    </location>
</feature>
<feature type="compositionally biased region" description="Basic and acidic residues" evidence="1">
    <location>
        <begin position="423"/>
        <end position="432"/>
    </location>
</feature>
<feature type="compositionally biased region" description="Basic residues" evidence="1">
    <location>
        <begin position="145"/>
        <end position="162"/>
    </location>
</feature>
<name>R7SF99_FOMME</name>
<reference evidence="3" key="1">
    <citation type="journal article" date="2012" name="Science">
        <title>The Paleozoic origin of enzymatic lignin decomposition reconstructed from 31 fungal genomes.</title>
        <authorList>
            <person name="Floudas D."/>
            <person name="Binder M."/>
            <person name="Riley R."/>
            <person name="Barry K."/>
            <person name="Blanchette R.A."/>
            <person name="Henrissat B."/>
            <person name="Martinez A.T."/>
            <person name="Otillar R."/>
            <person name="Spatafora J.W."/>
            <person name="Yadav J.S."/>
            <person name="Aerts A."/>
            <person name="Benoit I."/>
            <person name="Boyd A."/>
            <person name="Carlson A."/>
            <person name="Copeland A."/>
            <person name="Coutinho P.M."/>
            <person name="de Vries R.P."/>
            <person name="Ferreira P."/>
            <person name="Findley K."/>
            <person name="Foster B."/>
            <person name="Gaskell J."/>
            <person name="Glotzer D."/>
            <person name="Gorecki P."/>
            <person name="Heitman J."/>
            <person name="Hesse C."/>
            <person name="Hori C."/>
            <person name="Igarashi K."/>
            <person name="Jurgens J.A."/>
            <person name="Kallen N."/>
            <person name="Kersten P."/>
            <person name="Kohler A."/>
            <person name="Kuees U."/>
            <person name="Kumar T.K.A."/>
            <person name="Kuo A."/>
            <person name="LaButti K."/>
            <person name="Larrondo L.F."/>
            <person name="Lindquist E."/>
            <person name="Ling A."/>
            <person name="Lombard V."/>
            <person name="Lucas S."/>
            <person name="Lundell T."/>
            <person name="Martin R."/>
            <person name="McLaughlin D.J."/>
            <person name="Morgenstern I."/>
            <person name="Morin E."/>
            <person name="Murat C."/>
            <person name="Nagy L.G."/>
            <person name="Nolan M."/>
            <person name="Ohm R.A."/>
            <person name="Patyshakuliyeva A."/>
            <person name="Rokas A."/>
            <person name="Ruiz-Duenas F.J."/>
            <person name="Sabat G."/>
            <person name="Salamov A."/>
            <person name="Samejima M."/>
            <person name="Schmutz J."/>
            <person name="Slot J.C."/>
            <person name="St John F."/>
            <person name="Stenlid J."/>
            <person name="Sun H."/>
            <person name="Sun S."/>
            <person name="Syed K."/>
            <person name="Tsang A."/>
            <person name="Wiebenga A."/>
            <person name="Young D."/>
            <person name="Pisabarro A."/>
            <person name="Eastwood D.C."/>
            <person name="Martin F."/>
            <person name="Cullen D."/>
            <person name="Grigoriev I.V."/>
            <person name="Hibbett D.S."/>
        </authorList>
    </citation>
    <scope>NUCLEOTIDE SEQUENCE [LARGE SCALE GENOMIC DNA]</scope>
    <source>
        <strain evidence="3">MF3/22</strain>
    </source>
</reference>
<sequence>MVLTRKMRKQLAATQAANTETTVSNETPLTHLRHSRITHPGNGPRSMAGEDTAVHNNAVEASANVRTNAFSTTTGSVGALQHNIVIEDQSSNTQTAQAAHVVETKRKRNAEVLDSQPQASGSSTESPQNSREELPGVSSLPPPKPKARKKRGHGWTRRKIRRATTQGCAIRVGGKRPIEGVDGEEDEARRMKRRRISEDAVAGSSNARSMSLDNTIGATNIRQLRSRSIVFPADPANEGSDEGNTTTRSSSPDRASERPTLEDTLENEVDFTLIKTEDEEEDFLWDTSPPRDWSLLMPEYELATEDTFRFDSNRSTPELTTGRDGSHRDRNESVGSTPVGTPWAQSVDVQSFDRSLVIVLPGTMEEAEPPDELMDVRDEGEDEDEGEDDVSVSSIPVDRRRSRAPSPPSLPPSHSVSRLSTPQREEETESAR</sequence>
<dbReference type="Proteomes" id="UP000053630">
    <property type="component" value="Unassembled WGS sequence"/>
</dbReference>
<dbReference type="KEGG" id="fme:FOMMEDRAFT_163678"/>
<feature type="compositionally biased region" description="Acidic residues" evidence="1">
    <location>
        <begin position="365"/>
        <end position="390"/>
    </location>
</feature>
<evidence type="ECO:0000313" key="2">
    <source>
        <dbReference type="EMBL" id="EJC97378.1"/>
    </source>
</evidence>
<protein>
    <submittedName>
        <fullName evidence="2">Uncharacterized protein</fullName>
    </submittedName>
</protein>
<dbReference type="EMBL" id="JH718830">
    <property type="protein sequence ID" value="EJC97378.1"/>
    <property type="molecule type" value="Genomic_DNA"/>
</dbReference>
<feature type="region of interest" description="Disordered" evidence="1">
    <location>
        <begin position="109"/>
        <end position="207"/>
    </location>
</feature>
<dbReference type="GeneID" id="18676044"/>
<feature type="region of interest" description="Disordered" evidence="1">
    <location>
        <begin position="307"/>
        <end position="348"/>
    </location>
</feature>
<evidence type="ECO:0000256" key="1">
    <source>
        <dbReference type="SAM" id="MobiDB-lite"/>
    </source>
</evidence>
<feature type="compositionally biased region" description="Polar residues" evidence="1">
    <location>
        <begin position="333"/>
        <end position="348"/>
    </location>
</feature>
<evidence type="ECO:0000313" key="3">
    <source>
        <dbReference type="Proteomes" id="UP000053630"/>
    </source>
</evidence>
<dbReference type="AlphaFoldDB" id="R7SF99"/>
<gene>
    <name evidence="2" type="ORF">FOMMEDRAFT_163678</name>
</gene>
<feature type="compositionally biased region" description="Polar residues" evidence="1">
    <location>
        <begin position="12"/>
        <end position="25"/>
    </location>
</feature>
<accession>R7SF99</accession>
<feature type="compositionally biased region" description="Polar residues" evidence="1">
    <location>
        <begin position="115"/>
        <end position="129"/>
    </location>
</feature>
<feature type="region of interest" description="Disordered" evidence="1">
    <location>
        <begin position="1"/>
        <end position="25"/>
    </location>
</feature>
<keyword evidence="3" id="KW-1185">Reference proteome</keyword>
<feature type="region of interest" description="Disordered" evidence="1">
    <location>
        <begin position="360"/>
        <end position="432"/>
    </location>
</feature>
<feature type="region of interest" description="Disordered" evidence="1">
    <location>
        <begin position="232"/>
        <end position="267"/>
    </location>
</feature>
<dbReference type="RefSeq" id="XP_007272358.1">
    <property type="nucleotide sequence ID" value="XM_007272296.1"/>
</dbReference>
<proteinExistence type="predicted"/>
<organism evidence="2 3">
    <name type="scientific">Fomitiporia mediterranea (strain MF3/22)</name>
    <name type="common">Grapevine white-rot fungus</name>
    <dbReference type="NCBI Taxonomy" id="694068"/>
    <lineage>
        <taxon>Eukaryota</taxon>
        <taxon>Fungi</taxon>
        <taxon>Dikarya</taxon>
        <taxon>Basidiomycota</taxon>
        <taxon>Agaricomycotina</taxon>
        <taxon>Agaricomycetes</taxon>
        <taxon>Hymenochaetales</taxon>
        <taxon>Hymenochaetaceae</taxon>
        <taxon>Fomitiporia</taxon>
    </lineage>
</organism>